<evidence type="ECO:0000259" key="3">
    <source>
        <dbReference type="Pfam" id="PF23771"/>
    </source>
</evidence>
<organism evidence="4 5">
    <name type="scientific">Kutzneria chonburiensis</name>
    <dbReference type="NCBI Taxonomy" id="1483604"/>
    <lineage>
        <taxon>Bacteria</taxon>
        <taxon>Bacillati</taxon>
        <taxon>Actinomycetota</taxon>
        <taxon>Actinomycetes</taxon>
        <taxon>Pseudonocardiales</taxon>
        <taxon>Pseudonocardiaceae</taxon>
        <taxon>Kutzneria</taxon>
    </lineage>
</organism>
<sequence length="431" mass="47607">MGTRNRERRAAKKKARDRRTTREQRSDFSFDPFEPPPAEIVGNAVLDAAHRHAVGDTEALAECVKWLRGQAVRLVDTGVDMALRHTVDHMWRFGWLPYDLVRHLVKLLGEPAGELITDVIAADAAQYAEATVHERWREQLRQIDAAVWWKPGEPYLGQWIERREATRADALTLVLTTIATIMMWPELPVIVPPPGTARTAAATARHSVDPKILARVRGLLAKAESTEFAEEAEALSAKAQELMNRHAVERAMLDADEHVAQVATARRIWLDSPYLGAKAHLVAVVADANRCRAVIHEKIGFVAVMGDEMDLEITELLVTSLLLQATRALVTAGRSGQARIRSYRQSFLMAYADRIGERLTAVTESALSESDDRLLPVLADRSKVVDELFAALYPATRQKSYSASNAAGWGAGRAAADRADLGLDRGVLPPS</sequence>
<dbReference type="Proteomes" id="UP001589810">
    <property type="component" value="Unassembled WGS sequence"/>
</dbReference>
<accession>A0ABV6MUD2</accession>
<dbReference type="RefSeq" id="WP_273935412.1">
    <property type="nucleotide sequence ID" value="NZ_CP097263.1"/>
</dbReference>
<evidence type="ECO:0000259" key="2">
    <source>
        <dbReference type="Pfam" id="PF10979"/>
    </source>
</evidence>
<evidence type="ECO:0000313" key="5">
    <source>
        <dbReference type="Proteomes" id="UP001589810"/>
    </source>
</evidence>
<reference evidence="4 5" key="1">
    <citation type="submission" date="2024-09" db="EMBL/GenBank/DDBJ databases">
        <authorList>
            <person name="Sun Q."/>
            <person name="Mori K."/>
        </authorList>
    </citation>
    <scope>NUCLEOTIDE SEQUENCE [LARGE SCALE GENOMIC DNA]</scope>
    <source>
        <strain evidence="4 5">TBRC 1432</strain>
    </source>
</reference>
<feature type="compositionally biased region" description="Basic residues" evidence="1">
    <location>
        <begin position="1"/>
        <end position="17"/>
    </location>
</feature>
<feature type="region of interest" description="Disordered" evidence="1">
    <location>
        <begin position="1"/>
        <end position="35"/>
    </location>
</feature>
<dbReference type="InterPro" id="IPR024498">
    <property type="entry name" value="DUF2786"/>
</dbReference>
<evidence type="ECO:0000313" key="4">
    <source>
        <dbReference type="EMBL" id="MFC0543925.1"/>
    </source>
</evidence>
<name>A0ABV6MUD2_9PSEU</name>
<feature type="domain" description="DUF7168" evidence="3">
    <location>
        <begin position="278"/>
        <end position="376"/>
    </location>
</feature>
<feature type="compositionally biased region" description="Basic and acidic residues" evidence="1">
    <location>
        <begin position="18"/>
        <end position="28"/>
    </location>
</feature>
<gene>
    <name evidence="4" type="ORF">ACFFH7_20645</name>
</gene>
<feature type="domain" description="DUF2786" evidence="2">
    <location>
        <begin position="211"/>
        <end position="249"/>
    </location>
</feature>
<comment type="caution">
    <text evidence="4">The sequence shown here is derived from an EMBL/GenBank/DDBJ whole genome shotgun (WGS) entry which is preliminary data.</text>
</comment>
<dbReference type="EMBL" id="JBHLUD010000007">
    <property type="protein sequence ID" value="MFC0543925.1"/>
    <property type="molecule type" value="Genomic_DNA"/>
</dbReference>
<dbReference type="InterPro" id="IPR055592">
    <property type="entry name" value="DUF7168"/>
</dbReference>
<proteinExistence type="predicted"/>
<evidence type="ECO:0000256" key="1">
    <source>
        <dbReference type="SAM" id="MobiDB-lite"/>
    </source>
</evidence>
<protein>
    <submittedName>
        <fullName evidence="4">DUF2786 domain-containing protein</fullName>
    </submittedName>
</protein>
<dbReference type="Pfam" id="PF10979">
    <property type="entry name" value="DUF2786"/>
    <property type="match status" value="1"/>
</dbReference>
<keyword evidence="5" id="KW-1185">Reference proteome</keyword>
<dbReference type="Pfam" id="PF23771">
    <property type="entry name" value="DUF7168"/>
    <property type="match status" value="1"/>
</dbReference>